<dbReference type="Pfam" id="PF20906">
    <property type="entry name" value="S-Me-THD_C"/>
    <property type="match status" value="2"/>
</dbReference>
<feature type="domain" description="Hydantoinase/oxoprolinase N-terminal" evidence="3">
    <location>
        <begin position="65"/>
        <end position="245"/>
    </location>
</feature>
<dbReference type="Pfam" id="PF01968">
    <property type="entry name" value="Hydantoinase_A"/>
    <property type="match status" value="1"/>
</dbReference>
<dbReference type="InterPro" id="IPR010318">
    <property type="entry name" value="S-Me-THD_N"/>
</dbReference>
<reference evidence="6 7" key="1">
    <citation type="submission" date="2012-10" db="EMBL/GenBank/DDBJ databases">
        <title>Genome sequencing and analysis of entomopathogenic fungi Beauveria bassiana D1-5.</title>
        <authorList>
            <person name="Li Q."/>
            <person name="Wang L."/>
            <person name="Zhang Z."/>
            <person name="Wang Q."/>
            <person name="Ren J."/>
            <person name="Wang M."/>
            <person name="Xu W."/>
            <person name="Wang J."/>
            <person name="Lu Y."/>
            <person name="Du Q."/>
            <person name="Sun Z."/>
        </authorList>
    </citation>
    <scope>NUCLEOTIDE SEQUENCE [LARGE SCALE GENOMIC DNA]</scope>
    <source>
        <strain evidence="6 7">D1-5</strain>
    </source>
</reference>
<dbReference type="InterPro" id="IPR045079">
    <property type="entry name" value="Oxoprolinase-like"/>
</dbReference>
<dbReference type="STRING" id="1245745.A0A0A2V7N5"/>
<dbReference type="HOGENOM" id="CLU_007154_0_0_1"/>
<dbReference type="InterPro" id="IPR048350">
    <property type="entry name" value="S-Me-THD-like_C"/>
</dbReference>
<evidence type="ECO:0000259" key="2">
    <source>
        <dbReference type="Pfam" id="PF01968"/>
    </source>
</evidence>
<feature type="region of interest" description="Disordered" evidence="1">
    <location>
        <begin position="601"/>
        <end position="624"/>
    </location>
</feature>
<organism evidence="6 7">
    <name type="scientific">Beauveria bassiana D1-5</name>
    <dbReference type="NCBI Taxonomy" id="1245745"/>
    <lineage>
        <taxon>Eukaryota</taxon>
        <taxon>Fungi</taxon>
        <taxon>Dikarya</taxon>
        <taxon>Ascomycota</taxon>
        <taxon>Pezizomycotina</taxon>
        <taxon>Sordariomycetes</taxon>
        <taxon>Hypocreomycetidae</taxon>
        <taxon>Hypocreales</taxon>
        <taxon>Cordycipitaceae</taxon>
        <taxon>Beauveria</taxon>
    </lineage>
</organism>
<dbReference type="FunFam" id="3.40.1610.10:FF:000001">
    <property type="entry name" value="Hydantoinase, putative"/>
    <property type="match status" value="1"/>
</dbReference>
<dbReference type="SUPFAM" id="SSF53067">
    <property type="entry name" value="Actin-like ATPase domain"/>
    <property type="match status" value="2"/>
</dbReference>
<feature type="domain" description="Hydantoinase A/oxoprolinase" evidence="2">
    <location>
        <begin position="265"/>
        <end position="434"/>
    </location>
</feature>
<evidence type="ECO:0000259" key="3">
    <source>
        <dbReference type="Pfam" id="PF05378"/>
    </source>
</evidence>
<dbReference type="PANTHER" id="PTHR11365">
    <property type="entry name" value="5-OXOPROLINASE RELATED"/>
    <property type="match status" value="1"/>
</dbReference>
<dbReference type="InterPro" id="IPR008040">
    <property type="entry name" value="Hydant_A_N"/>
</dbReference>
<dbReference type="PANTHER" id="PTHR11365:SF10">
    <property type="entry name" value="HYDANTOINASE_OXOPROLINASE"/>
    <property type="match status" value="1"/>
</dbReference>
<comment type="caution">
    <text evidence="6">The sequence shown here is derived from an EMBL/GenBank/DDBJ whole genome shotgun (WGS) entry which is preliminary data.</text>
</comment>
<accession>A0A0A2V7N5</accession>
<protein>
    <submittedName>
        <fullName evidence="6">Hydantoin utilization protein A</fullName>
    </submittedName>
</protein>
<dbReference type="Pfam" id="PF06032">
    <property type="entry name" value="S-Me-THD_N"/>
    <property type="match status" value="1"/>
</dbReference>
<dbReference type="EMBL" id="ANFO01001213">
    <property type="protein sequence ID" value="KGQ03513.1"/>
    <property type="molecule type" value="Genomic_DNA"/>
</dbReference>
<dbReference type="Gene3D" id="3.40.1610.10">
    <property type="entry name" value="CV3147-like domain"/>
    <property type="match status" value="1"/>
</dbReference>
<name>A0A0A2V7N5_BEABA</name>
<proteinExistence type="predicted"/>
<dbReference type="OrthoDB" id="5404895at2759"/>
<evidence type="ECO:0000259" key="5">
    <source>
        <dbReference type="Pfam" id="PF20906"/>
    </source>
</evidence>
<dbReference type="Proteomes" id="UP000030106">
    <property type="component" value="Unassembled WGS sequence"/>
</dbReference>
<dbReference type="Pfam" id="PF05378">
    <property type="entry name" value="Hydant_A_N"/>
    <property type="match status" value="1"/>
</dbReference>
<dbReference type="InterPro" id="IPR002821">
    <property type="entry name" value="Hydantoinase_A"/>
</dbReference>
<evidence type="ECO:0000256" key="1">
    <source>
        <dbReference type="SAM" id="MobiDB-lite"/>
    </source>
</evidence>
<dbReference type="Gene3D" id="2.40.390.10">
    <property type="entry name" value="CV3147-like"/>
    <property type="match status" value="1"/>
</dbReference>
<dbReference type="AlphaFoldDB" id="A0A0A2V7N5"/>
<feature type="domain" description="S-Me-THD-like C-terminal" evidence="5">
    <location>
        <begin position="1059"/>
        <end position="1129"/>
    </location>
</feature>
<dbReference type="InterPro" id="IPR027479">
    <property type="entry name" value="S-Me-THD_N_sf"/>
</dbReference>
<dbReference type="GO" id="GO:0016787">
    <property type="term" value="F:hydrolase activity"/>
    <property type="evidence" value="ECO:0007669"/>
    <property type="project" value="InterPro"/>
</dbReference>
<evidence type="ECO:0000313" key="6">
    <source>
        <dbReference type="EMBL" id="KGQ03513.1"/>
    </source>
</evidence>
<evidence type="ECO:0000259" key="4">
    <source>
        <dbReference type="Pfam" id="PF06032"/>
    </source>
</evidence>
<dbReference type="Gene3D" id="3.30.420.40">
    <property type="match status" value="1"/>
</dbReference>
<evidence type="ECO:0000313" key="7">
    <source>
        <dbReference type="Proteomes" id="UP000030106"/>
    </source>
</evidence>
<gene>
    <name evidence="6" type="ORF">BBAD15_g11268</name>
</gene>
<dbReference type="InterPro" id="IPR043129">
    <property type="entry name" value="ATPase_NBD"/>
</dbReference>
<feature type="domain" description="S-Me-THD N-terminal" evidence="4">
    <location>
        <begin position="651"/>
        <end position="811"/>
    </location>
</feature>
<sequence>MATSTCAPNYEHTSSVWRLFVIHNEQQNFDDASSATKRTFAFFQTVARIQQQKMVRNVGFTASLRIGVDVGGTNTDGVIIDPSQLQSDNRGIIAWHKAPTTPEPSHGIRNAIQAMIKTANIQPSSVASVTMGTTHFVNAVVERDASRLCKVAVLRLCGPFSQFAPPCIDWPADMRELVLGHYALVKGGLEIDGSLISDISEAEIEKQGRIIQEKGLKAVVINGVFSPIDTVEKQEERAAEIIRRVVPGCDVVCSKDIANLGFLERENAAILNASILRFARHTIRAFQRPVKEFGMTCPVFITQNDGTVLSGREAARFPIRTFSSGPTNSMRGAAFLAQGQLEEAAIIVDIGGTTTDVGILQTNGFPRQQAAYSEFSGIRMNFPCPHVKSIGLGGGSLVRREGTVTVGPDSVGYNLTRDSVVFGGNTLTATDYTVLSDPELQLGNRELVANLVSSPELETIQSIIKDKLERVIDKMKTSPEDIPVFLVGGGSIIAPDSLHGASKVTKPRWAQVANAIGAAMARVSAVIDVVKSTESKSSTAWLEEIGQDAIRKTVAAGASPETTEVVEMESLPLQYINQKTRFIVRAAGDFDFSKEVTSSLEEELDNDSDSGAFSDRERSTNAKKNAAPVAEVNIATYKPNVRDRVWYISETDVDWISIGCYILGTGGGGSPYSSMIRLREDLRRGAIIRVINPKDLKDDDSVGGGGGVGSPTVGIEKLAGNELLEAQQELAKVCSKSITHVVSVEIGGNNGLQSMVLGSTTNMNLPAVDGDWMGRAYPTQWQTTPVVFNERSPIWSPTAMADGNGNVVVMTRTTSDYMVEKVMRAALSQMGSHTATADAPVTGAETKRWIVENTISQAWRIGRSVVRARQQNRVDSVAEAIIDECGGPSAGRVLFKGKIVGVERMLRGGYAYGECIIEGADVRTDDTSSGQPGGGGGGGGGPGAAFCGRVKIPFKNENIAVLKLHDGIAEERQQDVLGIVPDLITVIDAQNGEAVGTPEYRYGLLVIVLGLAANDKWTKNERGIELGGPPGFGFHHLKYQPLGTFTEPKSLHDGIAEERQQDVLGIVPDLITVIDAQNGEAVGTPEYRYGLLVIVLGLAANDKWTKNERGIELGGPPGFGFHHLKYQPLGTFTEPKSVIDEFNT</sequence>
<dbReference type="InterPro" id="IPR024071">
    <property type="entry name" value="S-Me-THD_C_sf"/>
</dbReference>
<feature type="domain" description="S-Me-THD-like C-terminal" evidence="5">
    <location>
        <begin position="815"/>
        <end position="1042"/>
    </location>
</feature>
<dbReference type="SUPFAM" id="SSF160991">
    <property type="entry name" value="CV3147-like"/>
    <property type="match status" value="2"/>
</dbReference>
<dbReference type="eggNOG" id="ENOG502QQBE">
    <property type="taxonomic scope" value="Eukaryota"/>
</dbReference>